<keyword evidence="2" id="KW-1185">Reference proteome</keyword>
<protein>
    <submittedName>
        <fullName evidence="1">Uncharacterized protein</fullName>
    </submittedName>
</protein>
<comment type="caution">
    <text evidence="1">The sequence shown here is derived from an EMBL/GenBank/DDBJ whole genome shotgun (WGS) entry which is preliminary data.</text>
</comment>
<evidence type="ECO:0000313" key="2">
    <source>
        <dbReference type="Proteomes" id="UP000196536"/>
    </source>
</evidence>
<name>A0A1Z9Z0U4_9GAMM</name>
<dbReference type="Proteomes" id="UP000196536">
    <property type="component" value="Unassembled WGS sequence"/>
</dbReference>
<accession>A0A1Z9Z0U4</accession>
<organism evidence="1 2">
    <name type="scientific">Acinetobacter populi</name>
    <dbReference type="NCBI Taxonomy" id="1582270"/>
    <lineage>
        <taxon>Bacteria</taxon>
        <taxon>Pseudomonadati</taxon>
        <taxon>Pseudomonadota</taxon>
        <taxon>Gammaproteobacteria</taxon>
        <taxon>Moraxellales</taxon>
        <taxon>Moraxellaceae</taxon>
        <taxon>Acinetobacter</taxon>
    </lineage>
</organism>
<evidence type="ECO:0000313" key="1">
    <source>
        <dbReference type="EMBL" id="OUY08121.1"/>
    </source>
</evidence>
<proteinExistence type="predicted"/>
<dbReference type="OrthoDB" id="1955431at2"/>
<dbReference type="EMBL" id="NEXX01000001">
    <property type="protein sequence ID" value="OUY08121.1"/>
    <property type="molecule type" value="Genomic_DNA"/>
</dbReference>
<dbReference type="AlphaFoldDB" id="A0A1Z9Z0U4"/>
<gene>
    <name evidence="1" type="ORF">CAP51_00410</name>
</gene>
<sequence length="380" mass="44555">MQALASFDYEPAYSTWLKLIKSKSKGEKIFIGSNSDSISDIIANEFLIFLVQLIEQKKGYILSESQLSNFKTFISIMLGKGSEKMQEVYRFVAQNSDKLSTFNFNLNSKDLFINDYLHFYNPTADDIKRIFPAILSMSILKGMDNRLIQLANELNEKYSENWLSPVFLSNLLMQPAHAVFDDFSDNLHDTEKSKYLYDTFGALFFDKEIKQHAGLLFWGQYKYGEIDSRFAFSRPLCENLDERWYLLFTQNNQGKVTLQAYNRSGVFYESFDELFVEILPVKINDPYIEKILKDYFIQKEKLHNGFSTLYIEALNILDCEIGVDVIKRFIECKDNAVDKYYLKSIINQFSNWSNQKKLEFYQTLPSRFILSEEIENLEKQ</sequence>
<reference evidence="1 2" key="1">
    <citation type="submission" date="2017-05" db="EMBL/GenBank/DDBJ databases">
        <title>Acinetobacter populi ANC 5415 (= PBJ7), whole genome shotgun sequencing project.</title>
        <authorList>
            <person name="Nemec A."/>
            <person name="Radolfova-Krizova L."/>
        </authorList>
    </citation>
    <scope>NUCLEOTIDE SEQUENCE [LARGE SCALE GENOMIC DNA]</scope>
    <source>
        <strain evidence="1 2">PBJ7</strain>
    </source>
</reference>
<dbReference type="RefSeq" id="WP_087618746.1">
    <property type="nucleotide sequence ID" value="NZ_NEXX01000001.1"/>
</dbReference>